<dbReference type="AlphaFoldDB" id="A0A0L8FUQ0"/>
<name>A0A0L8FUQ0_OCTBM</name>
<dbReference type="OrthoDB" id="425014at2759"/>
<proteinExistence type="predicted"/>
<feature type="non-terminal residue" evidence="1">
    <location>
        <position position="1"/>
    </location>
</feature>
<reference evidence="1" key="1">
    <citation type="submission" date="2015-07" db="EMBL/GenBank/DDBJ databases">
        <title>MeaNS - Measles Nucleotide Surveillance Program.</title>
        <authorList>
            <person name="Tran T."/>
            <person name="Druce J."/>
        </authorList>
    </citation>
    <scope>NUCLEOTIDE SEQUENCE</scope>
    <source>
        <strain evidence="1">UCB-OBI-ISO-001</strain>
        <tissue evidence="1">Gonad</tissue>
    </source>
</reference>
<dbReference type="PANTHER" id="PTHR47027">
    <property type="entry name" value="REVERSE TRANSCRIPTASE DOMAIN-CONTAINING PROTEIN"/>
    <property type="match status" value="1"/>
</dbReference>
<accession>A0A0L8FUQ0</accession>
<sequence length="244" mass="27898">DMEASVYVGGIISKPIKVENCVKQGDTVAPTLFSISIVLIDAFKSCNRGLYVRYRSTGKLFNIRFFATKSNVLTIACNLFYADNYDLVSYTTTVIHLDKIIVMFQPALGTAYAKLKVVDNFIYLGSTINHQCSLDDEITPRLKEATGAFSVLQDHVSEKPGKENEDRLVYRKHLDLLERFHLCFLRSILSIHWTLHVPDTEVLEEVDTLSIETHTHKHRLRWAGHLIRLDDSRISKQMLLQRAD</sequence>
<evidence type="ECO:0000313" key="1">
    <source>
        <dbReference type="EMBL" id="KOF68363.1"/>
    </source>
</evidence>
<gene>
    <name evidence="1" type="ORF">OCBIM_22007456mg</name>
</gene>
<organism evidence="1">
    <name type="scientific">Octopus bimaculoides</name>
    <name type="common">California two-spotted octopus</name>
    <dbReference type="NCBI Taxonomy" id="37653"/>
    <lineage>
        <taxon>Eukaryota</taxon>
        <taxon>Metazoa</taxon>
        <taxon>Spiralia</taxon>
        <taxon>Lophotrochozoa</taxon>
        <taxon>Mollusca</taxon>
        <taxon>Cephalopoda</taxon>
        <taxon>Coleoidea</taxon>
        <taxon>Octopodiformes</taxon>
        <taxon>Octopoda</taxon>
        <taxon>Incirrata</taxon>
        <taxon>Octopodidae</taxon>
        <taxon>Octopus</taxon>
    </lineage>
</organism>
<evidence type="ECO:0008006" key="2">
    <source>
        <dbReference type="Google" id="ProtNLM"/>
    </source>
</evidence>
<dbReference type="EMBL" id="KQ426347">
    <property type="protein sequence ID" value="KOF68363.1"/>
    <property type="molecule type" value="Genomic_DNA"/>
</dbReference>
<dbReference type="PANTHER" id="PTHR47027:SF26">
    <property type="entry name" value="REVERSE TRANSCRIPTASE DOMAIN-CONTAINING PROTEIN"/>
    <property type="match status" value="1"/>
</dbReference>
<protein>
    <recommendedName>
        <fullName evidence="2">Reverse transcriptase domain-containing protein</fullName>
    </recommendedName>
</protein>